<accession>A0ABD4T206</accession>
<gene>
    <name evidence="1" type="ORF">QQ91_0007740</name>
</gene>
<dbReference type="Proteomes" id="UP000031561">
    <property type="component" value="Unassembled WGS sequence"/>
</dbReference>
<evidence type="ECO:0000313" key="2">
    <source>
        <dbReference type="Proteomes" id="UP000031561"/>
    </source>
</evidence>
<dbReference type="RefSeq" id="WP_201277051.1">
    <property type="nucleotide sequence ID" value="NZ_JTHE03000044.1"/>
</dbReference>
<organism evidence="1 2">
    <name type="scientific">Lyngbya confervoides BDU141951</name>
    <dbReference type="NCBI Taxonomy" id="1574623"/>
    <lineage>
        <taxon>Bacteria</taxon>
        <taxon>Bacillati</taxon>
        <taxon>Cyanobacteriota</taxon>
        <taxon>Cyanophyceae</taxon>
        <taxon>Oscillatoriophycideae</taxon>
        <taxon>Oscillatoriales</taxon>
        <taxon>Microcoleaceae</taxon>
        <taxon>Lyngbya</taxon>
    </lineage>
</organism>
<keyword evidence="2" id="KW-1185">Reference proteome</keyword>
<proteinExistence type="predicted"/>
<comment type="caution">
    <text evidence="1">The sequence shown here is derived from an EMBL/GenBank/DDBJ whole genome shotgun (WGS) entry which is preliminary data.</text>
</comment>
<name>A0ABD4T206_9CYAN</name>
<protein>
    <recommendedName>
        <fullName evidence="3">Glyoxalase-like domain-containing protein</fullName>
    </recommendedName>
</protein>
<dbReference type="AlphaFoldDB" id="A0ABD4T206"/>
<dbReference type="EMBL" id="JTHE03000044">
    <property type="protein sequence ID" value="MCM1982713.1"/>
    <property type="molecule type" value="Genomic_DNA"/>
</dbReference>
<evidence type="ECO:0008006" key="3">
    <source>
        <dbReference type="Google" id="ProtNLM"/>
    </source>
</evidence>
<evidence type="ECO:0000313" key="1">
    <source>
        <dbReference type="EMBL" id="MCM1982713.1"/>
    </source>
</evidence>
<reference evidence="1 2" key="1">
    <citation type="journal article" date="2015" name="Genome Announc.">
        <title>Draft Genome Sequence of Filamentous Marine Cyanobacterium Lyngbya confervoides Strain BDU141951.</title>
        <authorList>
            <person name="Chandrababunaidu M.M."/>
            <person name="Sen D."/>
            <person name="Tripathy S."/>
        </authorList>
    </citation>
    <scope>NUCLEOTIDE SEQUENCE [LARGE SCALE GENOMIC DNA]</scope>
    <source>
        <strain evidence="1 2">BDU141951</strain>
    </source>
</reference>
<sequence length="64" mass="7077">MSREIAYARIRKSRIVVPSLSVARADAARLGGEVFNENWRGSGFVACNAMDPEGNVFQLREHVA</sequence>